<gene>
    <name evidence="1" type="ORF">EG19_05835</name>
</gene>
<sequence length="92" mass="10231">MTERQIKITVPENISLGTYANFASIVHNFAEFVLDFGRIVPGRDDVQVVARLVMTPVHAKQLLRALSENIAIYEHNFGEIPQGPNVPSEPAM</sequence>
<dbReference type="RefSeq" id="WP_038049787.1">
    <property type="nucleotide sequence ID" value="NZ_JMFG01000022.1"/>
</dbReference>
<organism evidence="1 2">
    <name type="scientific">Thermoanaerobaculum aquaticum</name>
    <dbReference type="NCBI Taxonomy" id="1312852"/>
    <lineage>
        <taxon>Bacteria</taxon>
        <taxon>Pseudomonadati</taxon>
        <taxon>Acidobacteriota</taxon>
        <taxon>Thermoanaerobaculia</taxon>
        <taxon>Thermoanaerobaculales</taxon>
        <taxon>Thermoanaerobaculaceae</taxon>
        <taxon>Thermoanaerobaculum</taxon>
    </lineage>
</organism>
<keyword evidence="2" id="KW-1185">Reference proteome</keyword>
<evidence type="ECO:0000313" key="1">
    <source>
        <dbReference type="EMBL" id="KDA53443.1"/>
    </source>
</evidence>
<protein>
    <recommendedName>
        <fullName evidence="3">DUF3467 domain-containing protein</fullName>
    </recommendedName>
</protein>
<name>A0A062XRL1_9BACT</name>
<evidence type="ECO:0000313" key="2">
    <source>
        <dbReference type="Proteomes" id="UP000027284"/>
    </source>
</evidence>
<dbReference type="Proteomes" id="UP000027284">
    <property type="component" value="Unassembled WGS sequence"/>
</dbReference>
<proteinExistence type="predicted"/>
<dbReference type="InterPro" id="IPR021857">
    <property type="entry name" value="DUF3467"/>
</dbReference>
<dbReference type="OrthoDB" id="9813817at2"/>
<accession>A0A062XRL1</accession>
<dbReference type="AlphaFoldDB" id="A0A062XRL1"/>
<dbReference type="STRING" id="1312852.EG19_05835"/>
<dbReference type="EMBL" id="JMFG01000022">
    <property type="protein sequence ID" value="KDA53443.1"/>
    <property type="molecule type" value="Genomic_DNA"/>
</dbReference>
<comment type="caution">
    <text evidence="1">The sequence shown here is derived from an EMBL/GenBank/DDBJ whole genome shotgun (WGS) entry which is preliminary data.</text>
</comment>
<reference evidence="1 2" key="1">
    <citation type="submission" date="2014-04" db="EMBL/GenBank/DDBJ databases">
        <title>The Genome Sequence of Thermoanaerobaculum aquaticum MP-01, The First Cultivated Group 23 Acidobacterium.</title>
        <authorList>
            <person name="Stamps B.W."/>
            <person name="Losey N.A."/>
            <person name="Lawson P.A."/>
            <person name="Stevenson B.S."/>
        </authorList>
    </citation>
    <scope>NUCLEOTIDE SEQUENCE [LARGE SCALE GENOMIC DNA]</scope>
    <source>
        <strain evidence="1 2">MP-01</strain>
    </source>
</reference>
<dbReference type="Pfam" id="PF11950">
    <property type="entry name" value="DUF3467"/>
    <property type="match status" value="1"/>
</dbReference>
<evidence type="ECO:0008006" key="3">
    <source>
        <dbReference type="Google" id="ProtNLM"/>
    </source>
</evidence>